<dbReference type="Pfam" id="PF01522">
    <property type="entry name" value="Polysacc_deac_1"/>
    <property type="match status" value="1"/>
</dbReference>
<accession>A0A9E8LYM0</accession>
<dbReference type="PROSITE" id="PS51257">
    <property type="entry name" value="PROKAR_LIPOPROTEIN"/>
    <property type="match status" value="1"/>
</dbReference>
<dbReference type="SUPFAM" id="SSF88713">
    <property type="entry name" value="Glycoside hydrolase/deacetylase"/>
    <property type="match status" value="1"/>
</dbReference>
<dbReference type="CDD" id="cd10918">
    <property type="entry name" value="CE4_NodB_like_5s_6s"/>
    <property type="match status" value="1"/>
</dbReference>
<gene>
    <name evidence="5" type="ORF">OE105_09445</name>
</gene>
<evidence type="ECO:0000256" key="2">
    <source>
        <dbReference type="ARBA" id="ARBA00022729"/>
    </source>
</evidence>
<dbReference type="AlphaFoldDB" id="A0A9E8LYM0"/>
<dbReference type="PROSITE" id="PS51781">
    <property type="entry name" value="SH3B"/>
    <property type="match status" value="1"/>
</dbReference>
<comment type="subcellular location">
    <subcellularLocation>
        <location evidence="1">Secreted</location>
    </subcellularLocation>
</comment>
<dbReference type="GO" id="GO:0016810">
    <property type="term" value="F:hydrolase activity, acting on carbon-nitrogen (but not peptide) bonds"/>
    <property type="evidence" value="ECO:0007669"/>
    <property type="project" value="InterPro"/>
</dbReference>
<dbReference type="PROSITE" id="PS51677">
    <property type="entry name" value="NODB"/>
    <property type="match status" value="1"/>
</dbReference>
<dbReference type="KEGG" id="fhl:OE105_09445"/>
<dbReference type="InterPro" id="IPR002509">
    <property type="entry name" value="NODB_dom"/>
</dbReference>
<evidence type="ECO:0000259" key="4">
    <source>
        <dbReference type="PROSITE" id="PS51781"/>
    </source>
</evidence>
<dbReference type="InterPro" id="IPR011330">
    <property type="entry name" value="Glyco_hydro/deAcase_b/a-brl"/>
</dbReference>
<dbReference type="EMBL" id="CP106877">
    <property type="protein sequence ID" value="WAA11812.1"/>
    <property type="molecule type" value="Genomic_DNA"/>
</dbReference>
<feature type="domain" description="NodB homology" evidence="3">
    <location>
        <begin position="220"/>
        <end position="378"/>
    </location>
</feature>
<dbReference type="SMART" id="SM00287">
    <property type="entry name" value="SH3b"/>
    <property type="match status" value="1"/>
</dbReference>
<proteinExistence type="predicted"/>
<dbReference type="Proteomes" id="UP001164726">
    <property type="component" value="Chromosome"/>
</dbReference>
<dbReference type="PANTHER" id="PTHR34216:SF3">
    <property type="entry name" value="POLY-BETA-1,6-N-ACETYL-D-GLUCOSAMINE N-DEACETYLASE"/>
    <property type="match status" value="1"/>
</dbReference>
<sequence>MKKWQRWILFSILFLFILTISACTQVSKPSMNHSIKMMEQTSLHGKHADFSFEKNSTQTRFEPIPLERDEIVTVEQQEEFEPQISYVTKTHVNLREGPSTDYRIITTVPAGERVVVSNESEYWFEVEYGQYSGYISALYVKPVITASTENEGLSKDYTSSASEKRIPILMYHAIDEYKGKGIKELYVTPENFKAQMEYIKSEGFTPITFEDLPYIDRFEKPIMITFDDGYKNNMNAYEILKEMTDSQFQGKATIFMVGKKIDTKSGLSTAQLKEISSSGIISVQSHTETHPNLTETTNLTPELRDIKWKLENITGKPVIAFAYPSGKYDERVIAETKKYYKYAVTTMPGIASLNNPYELKRIRINYSTSLETFIQHLQ</sequence>
<keyword evidence="6" id="KW-1185">Reference proteome</keyword>
<dbReference type="Gene3D" id="2.30.30.40">
    <property type="entry name" value="SH3 Domains"/>
    <property type="match status" value="1"/>
</dbReference>
<feature type="domain" description="SH3b" evidence="4">
    <location>
        <begin position="82"/>
        <end position="144"/>
    </location>
</feature>
<evidence type="ECO:0000256" key="1">
    <source>
        <dbReference type="ARBA" id="ARBA00004613"/>
    </source>
</evidence>
<dbReference type="RefSeq" id="WP_275419934.1">
    <property type="nucleotide sequence ID" value="NZ_CP106877.1"/>
</dbReference>
<dbReference type="GO" id="GO:0005975">
    <property type="term" value="P:carbohydrate metabolic process"/>
    <property type="evidence" value="ECO:0007669"/>
    <property type="project" value="InterPro"/>
</dbReference>
<reference evidence="5" key="1">
    <citation type="submission" date="2022-09" db="EMBL/GenBank/DDBJ databases">
        <title>Complete Genomes of Fervidibacillus albus and Fervidibacillus halotolerans isolated from tidal flat sediments.</title>
        <authorList>
            <person name="Kwon K.K."/>
            <person name="Yang S.-H."/>
            <person name="Park M.J."/>
            <person name="Oh H.-M."/>
        </authorList>
    </citation>
    <scope>NUCLEOTIDE SEQUENCE</scope>
    <source>
        <strain evidence="5">MEBiC13594</strain>
    </source>
</reference>
<dbReference type="GO" id="GO:0005576">
    <property type="term" value="C:extracellular region"/>
    <property type="evidence" value="ECO:0007669"/>
    <property type="project" value="UniProtKB-SubCell"/>
</dbReference>
<keyword evidence="2" id="KW-0732">Signal</keyword>
<dbReference type="Pfam" id="PF08239">
    <property type="entry name" value="SH3_3"/>
    <property type="match status" value="1"/>
</dbReference>
<organism evidence="5 6">
    <name type="scientific">Fervidibacillus halotolerans</name>
    <dbReference type="NCBI Taxonomy" id="2980027"/>
    <lineage>
        <taxon>Bacteria</taxon>
        <taxon>Bacillati</taxon>
        <taxon>Bacillota</taxon>
        <taxon>Bacilli</taxon>
        <taxon>Bacillales</taxon>
        <taxon>Bacillaceae</taxon>
        <taxon>Fervidibacillus</taxon>
    </lineage>
</organism>
<evidence type="ECO:0000259" key="3">
    <source>
        <dbReference type="PROSITE" id="PS51677"/>
    </source>
</evidence>
<dbReference type="PANTHER" id="PTHR34216">
    <property type="match status" value="1"/>
</dbReference>
<evidence type="ECO:0000313" key="6">
    <source>
        <dbReference type="Proteomes" id="UP001164726"/>
    </source>
</evidence>
<dbReference type="Gene3D" id="3.20.20.370">
    <property type="entry name" value="Glycoside hydrolase/deacetylase"/>
    <property type="match status" value="1"/>
</dbReference>
<evidence type="ECO:0000313" key="5">
    <source>
        <dbReference type="EMBL" id="WAA11812.1"/>
    </source>
</evidence>
<dbReference type="InterPro" id="IPR003646">
    <property type="entry name" value="SH3-like_bac-type"/>
</dbReference>
<protein>
    <submittedName>
        <fullName evidence="5">Polysaccharide deacetylase family protein</fullName>
    </submittedName>
</protein>
<name>A0A9E8LYM0_9BACI</name>
<dbReference type="InterPro" id="IPR051398">
    <property type="entry name" value="Polysacch_Deacetylase"/>
</dbReference>